<dbReference type="OrthoDB" id="1438602at2"/>
<dbReference type="Proteomes" id="UP000322918">
    <property type="component" value="Unassembled WGS sequence"/>
</dbReference>
<gene>
    <name evidence="1" type="ORF">F1649_18150</name>
</gene>
<dbReference type="RefSeq" id="WP_141815020.1">
    <property type="nucleotide sequence ID" value="NZ_VFPL01000001.1"/>
</dbReference>
<name>A0A5M9GZI4_9SPHI</name>
<proteinExistence type="predicted"/>
<sequence length="135" mass="15655">MKFIKYILFLLALFMIMGHDIIPHKDSSDEVAHEHNPGEHQSLPVQFSFSFGEVLGHLFSHVQHENSAKTLVYLNFIEKKAGAHINAFYHIGGLSEFSDNEFWYANYKKQRFWYNESPALYSLRHSLILRGPPAC</sequence>
<protein>
    <submittedName>
        <fullName evidence="1">Uncharacterized protein</fullName>
    </submittedName>
</protein>
<evidence type="ECO:0000313" key="1">
    <source>
        <dbReference type="EMBL" id="KAA8478258.1"/>
    </source>
</evidence>
<accession>A0A5M9GZI4</accession>
<dbReference type="EMBL" id="VWNE01000034">
    <property type="protein sequence ID" value="KAA8478258.1"/>
    <property type="molecule type" value="Genomic_DNA"/>
</dbReference>
<reference evidence="1 2" key="1">
    <citation type="submission" date="2019-09" db="EMBL/GenBank/DDBJ databases">
        <title>Pararcticibacter amylolyticus gen. nov., sp. nov., isolated from a rottenly hemp rope, and reclassification of Pedobacter tournemirensis as Pararcticibacter tournemirensis comb. nov.</title>
        <authorList>
            <person name="Cai Y."/>
        </authorList>
    </citation>
    <scope>NUCLEOTIDE SEQUENCE [LARGE SCALE GENOMIC DNA]</scope>
    <source>
        <strain evidence="1 2">TF5-37.2-LB10</strain>
    </source>
</reference>
<organism evidence="1 2">
    <name type="scientific">Arcticibacter tournemirensis</name>
    <dbReference type="NCBI Taxonomy" id="699437"/>
    <lineage>
        <taxon>Bacteria</taxon>
        <taxon>Pseudomonadati</taxon>
        <taxon>Bacteroidota</taxon>
        <taxon>Sphingobacteriia</taxon>
        <taxon>Sphingobacteriales</taxon>
        <taxon>Sphingobacteriaceae</taxon>
        <taxon>Arcticibacter</taxon>
    </lineage>
</organism>
<comment type="caution">
    <text evidence="1">The sequence shown here is derived from an EMBL/GenBank/DDBJ whole genome shotgun (WGS) entry which is preliminary data.</text>
</comment>
<dbReference type="AlphaFoldDB" id="A0A5M9GZI4"/>
<evidence type="ECO:0000313" key="2">
    <source>
        <dbReference type="Proteomes" id="UP000322918"/>
    </source>
</evidence>
<keyword evidence="2" id="KW-1185">Reference proteome</keyword>